<name>A0ABZ0S8I6_9GAMM</name>
<dbReference type="PANTHER" id="PTHR43467">
    <property type="entry name" value="COBALT-PRECORRIN-2 C(20)-METHYLTRANSFERASE"/>
    <property type="match status" value="1"/>
</dbReference>
<evidence type="ECO:0000259" key="6">
    <source>
        <dbReference type="Pfam" id="PF00590"/>
    </source>
</evidence>
<accession>A0ABZ0S8I6</accession>
<reference evidence="7 8" key="1">
    <citation type="journal article" date="2023" name="Microorganisms">
        <title>Thiorhodovibrio frisius and Trv. litoralis spp. nov., Two Novel Members from a Clade of Fastidious Purple Sulfur Bacteria That Exhibit Unique Red-Shifted Light-Harvesting Capabilities.</title>
        <authorList>
            <person name="Methner A."/>
            <person name="Kuzyk S.B."/>
            <person name="Petersen J."/>
            <person name="Bauer S."/>
            <person name="Brinkmann H."/>
            <person name="Sichau K."/>
            <person name="Wanner G."/>
            <person name="Wolf J."/>
            <person name="Neumann-Schaal M."/>
            <person name="Henke P."/>
            <person name="Tank M."/>
            <person name="Sproer C."/>
            <person name="Bunk B."/>
            <person name="Overmann J."/>
        </authorList>
    </citation>
    <scope>NUCLEOTIDE SEQUENCE [LARGE SCALE GENOMIC DNA]</scope>
    <source>
        <strain evidence="7 8">DSM 6702</strain>
    </source>
</reference>
<gene>
    <name evidence="7" type="ORF">Thiowin_00737</name>
</gene>
<evidence type="ECO:0000256" key="3">
    <source>
        <dbReference type="ARBA" id="ARBA00022603"/>
    </source>
</evidence>
<dbReference type="Proteomes" id="UP001432180">
    <property type="component" value="Chromosome"/>
</dbReference>
<evidence type="ECO:0000313" key="8">
    <source>
        <dbReference type="Proteomes" id="UP001432180"/>
    </source>
</evidence>
<dbReference type="Pfam" id="PF00590">
    <property type="entry name" value="TP_methylase"/>
    <property type="match status" value="1"/>
</dbReference>
<evidence type="ECO:0000256" key="4">
    <source>
        <dbReference type="ARBA" id="ARBA00022679"/>
    </source>
</evidence>
<dbReference type="RefSeq" id="WP_328986368.1">
    <property type="nucleotide sequence ID" value="NZ_CP121472.1"/>
</dbReference>
<evidence type="ECO:0000256" key="1">
    <source>
        <dbReference type="ARBA" id="ARBA00004953"/>
    </source>
</evidence>
<keyword evidence="4" id="KW-0808">Transferase</keyword>
<feature type="domain" description="Tetrapyrrole methylase" evidence="6">
    <location>
        <begin position="3"/>
        <end position="195"/>
    </location>
</feature>
<evidence type="ECO:0000256" key="2">
    <source>
        <dbReference type="ARBA" id="ARBA00022573"/>
    </source>
</evidence>
<evidence type="ECO:0000256" key="5">
    <source>
        <dbReference type="ARBA" id="ARBA00022691"/>
    </source>
</evidence>
<keyword evidence="3" id="KW-0489">Methyltransferase</keyword>
<comment type="pathway">
    <text evidence="1">Cofactor biosynthesis; adenosylcobalamin biosynthesis.</text>
</comment>
<sequence length="260" mass="28322">MKTLSLIGIGPGGPDLVTLQAIDAMRAVDVFFLLDKDGPGKESLIAAREAIMARHLEPGSYRVVHAPSPPRARTADGYLEVVRDWHARKRALFAELIARELTDGQTGALLIWGDPSLYDQSVSLFAELVSEQPADSPDRLRLQVIPGLSAVQVLTARHAIPLNRVGEPIVITTGRQLEQSDPASIDNTLVMLDGRGAFRHCLGQGLSIFWGGNLGIPEEVLIAGQLDAVAEKILATLERLRAARGWVMDTYLLRRLKPTD</sequence>
<protein>
    <submittedName>
        <fullName evidence="7">Precorrin 6A synthase</fullName>
    </submittedName>
</protein>
<keyword evidence="2" id="KW-0169">Cobalamin biosynthesis</keyword>
<evidence type="ECO:0000313" key="7">
    <source>
        <dbReference type="EMBL" id="WPL15820.1"/>
    </source>
</evidence>
<dbReference type="InterPro" id="IPR000878">
    <property type="entry name" value="4pyrrol_Mease"/>
</dbReference>
<organism evidence="7 8">
    <name type="scientific">Thiorhodovibrio winogradskyi</name>
    <dbReference type="NCBI Taxonomy" id="77007"/>
    <lineage>
        <taxon>Bacteria</taxon>
        <taxon>Pseudomonadati</taxon>
        <taxon>Pseudomonadota</taxon>
        <taxon>Gammaproteobacteria</taxon>
        <taxon>Chromatiales</taxon>
        <taxon>Chromatiaceae</taxon>
        <taxon>Thiorhodovibrio</taxon>
    </lineage>
</organism>
<proteinExistence type="predicted"/>
<dbReference type="EMBL" id="CP121472">
    <property type="protein sequence ID" value="WPL15820.1"/>
    <property type="molecule type" value="Genomic_DNA"/>
</dbReference>
<dbReference type="PANTHER" id="PTHR43467:SF1">
    <property type="entry name" value="PRECORRIN-6A SYNTHASE [DEACETYLATING]"/>
    <property type="match status" value="1"/>
</dbReference>
<dbReference type="InterPro" id="IPR014776">
    <property type="entry name" value="4pyrrole_Mease_sub2"/>
</dbReference>
<dbReference type="InterPro" id="IPR014777">
    <property type="entry name" value="4pyrrole_Mease_sub1"/>
</dbReference>
<dbReference type="InterPro" id="IPR035996">
    <property type="entry name" value="4pyrrol_Methylase_sf"/>
</dbReference>
<dbReference type="NCBIfam" id="TIGR02434">
    <property type="entry name" value="CobF"/>
    <property type="match status" value="1"/>
</dbReference>
<dbReference type="SUPFAM" id="SSF53790">
    <property type="entry name" value="Tetrapyrrole methylase"/>
    <property type="match status" value="1"/>
</dbReference>
<dbReference type="InterPro" id="IPR012797">
    <property type="entry name" value="CobF"/>
</dbReference>
<keyword evidence="8" id="KW-1185">Reference proteome</keyword>
<dbReference type="CDD" id="cd11643">
    <property type="entry name" value="Precorrin-6A-synthase"/>
    <property type="match status" value="1"/>
</dbReference>
<dbReference type="Gene3D" id="3.40.1010.10">
    <property type="entry name" value="Cobalt-precorrin-4 Transmethylase, Domain 1"/>
    <property type="match status" value="1"/>
</dbReference>
<dbReference type="Gene3D" id="3.30.950.10">
    <property type="entry name" value="Methyltransferase, Cobalt-precorrin-4 Transmethylase, Domain 2"/>
    <property type="match status" value="1"/>
</dbReference>
<keyword evidence="5" id="KW-0949">S-adenosyl-L-methionine</keyword>
<dbReference type="PIRSF" id="PIRSF036525">
    <property type="entry name" value="CobF"/>
    <property type="match status" value="1"/>
</dbReference>